<evidence type="ECO:0000256" key="1">
    <source>
        <dbReference type="ARBA" id="ARBA00002889"/>
    </source>
</evidence>
<evidence type="ECO:0000256" key="5">
    <source>
        <dbReference type="ARBA" id="ARBA00015522"/>
    </source>
</evidence>
<reference evidence="9" key="1">
    <citation type="journal article" date="2016" name="Genome Announc.">
        <title>Genome Sequence of Ustilaginoidea virens IPU010, a Rice Pathogenic Fungus Causing False Smut.</title>
        <authorList>
            <person name="Kumagai T."/>
            <person name="Ishii T."/>
            <person name="Terai G."/>
            <person name="Umemura M."/>
            <person name="Machida M."/>
            <person name="Asai K."/>
        </authorList>
    </citation>
    <scope>NUCLEOTIDE SEQUENCE [LARGE SCALE GENOMIC DNA]</scope>
    <source>
        <strain evidence="9">IPU010</strain>
    </source>
</reference>
<evidence type="ECO:0000313" key="9">
    <source>
        <dbReference type="EMBL" id="GAO16863.1"/>
    </source>
</evidence>
<dbReference type="GO" id="GO:0042273">
    <property type="term" value="P:ribosomal large subunit biogenesis"/>
    <property type="evidence" value="ECO:0007669"/>
    <property type="project" value="EnsemblFungi"/>
</dbReference>
<evidence type="ECO:0000256" key="6">
    <source>
        <dbReference type="ARBA" id="ARBA00023242"/>
    </source>
</evidence>
<keyword evidence="7" id="KW-0687">Ribonucleoprotein</keyword>
<evidence type="ECO:0000256" key="7">
    <source>
        <dbReference type="ARBA" id="ARBA00023274"/>
    </source>
</evidence>
<reference evidence="12" key="2">
    <citation type="journal article" date="2016" name="Genome Announc.">
        <title>Genome sequence of Ustilaginoidea virens IPU010, a rice pathogenic fungus causing false smut.</title>
        <authorList>
            <person name="Kumagai T."/>
            <person name="Ishii T."/>
            <person name="Terai G."/>
            <person name="Umemura M."/>
            <person name="Machida M."/>
            <person name="Asai K."/>
        </authorList>
    </citation>
    <scope>NUCLEOTIDE SEQUENCE [LARGE SCALE GENOMIC DNA]</scope>
    <source>
        <strain evidence="12">IPU010</strain>
    </source>
</reference>
<dbReference type="AlphaFoldDB" id="A0A063CC34"/>
<dbReference type="InterPro" id="IPR019002">
    <property type="entry name" value="Ribosome_biogenesis_Nop16"/>
</dbReference>
<comment type="similarity">
    <text evidence="3">Belongs to the NOP16 family.</text>
</comment>
<evidence type="ECO:0000313" key="10">
    <source>
        <dbReference type="EMBL" id="QUC22635.1"/>
    </source>
</evidence>
<evidence type="ECO:0000256" key="2">
    <source>
        <dbReference type="ARBA" id="ARBA00004604"/>
    </source>
</evidence>
<dbReference type="GO" id="GO:0005730">
    <property type="term" value="C:nucleolus"/>
    <property type="evidence" value="ECO:0007669"/>
    <property type="project" value="UniProtKB-SubCell"/>
</dbReference>
<evidence type="ECO:0000256" key="4">
    <source>
        <dbReference type="ARBA" id="ARBA00011187"/>
    </source>
</evidence>
<evidence type="ECO:0000256" key="3">
    <source>
        <dbReference type="ARBA" id="ARBA00008479"/>
    </source>
</evidence>
<dbReference type="PANTHER" id="PTHR13243:SF1">
    <property type="entry name" value="NUCLEOLAR PROTEIN 16"/>
    <property type="match status" value="1"/>
</dbReference>
<dbReference type="GeneID" id="66067653"/>
<accession>A0A063CC34</accession>
<dbReference type="OrthoDB" id="285729at2759"/>
<evidence type="ECO:0000313" key="12">
    <source>
        <dbReference type="Proteomes" id="UP000054053"/>
    </source>
</evidence>
<name>A0A063CC34_USTVR</name>
<dbReference type="Proteomes" id="UP000027002">
    <property type="component" value="Chromosome 5"/>
</dbReference>
<feature type="region of interest" description="Disordered" evidence="8">
    <location>
        <begin position="1"/>
        <end position="34"/>
    </location>
</feature>
<dbReference type="GO" id="GO:0030687">
    <property type="term" value="C:preribosome, large subunit precursor"/>
    <property type="evidence" value="ECO:0007669"/>
    <property type="project" value="EnsemblFungi"/>
</dbReference>
<comment type="subcellular location">
    <subcellularLocation>
        <location evidence="2">Nucleus</location>
        <location evidence="2">Nucleolus</location>
    </subcellularLocation>
</comment>
<evidence type="ECO:0000256" key="8">
    <source>
        <dbReference type="SAM" id="MobiDB-lite"/>
    </source>
</evidence>
<dbReference type="STRING" id="1159556.A0A063CC34"/>
<proteinExistence type="inferred from homology"/>
<keyword evidence="6" id="KW-0539">Nucleus</keyword>
<dbReference type="Pfam" id="PF09420">
    <property type="entry name" value="Nop16"/>
    <property type="match status" value="1"/>
</dbReference>
<comment type="function">
    <text evidence="1">Involved in the biogenesis of the 60S ribosomal subunit.</text>
</comment>
<dbReference type="RefSeq" id="XP_043000308.1">
    <property type="nucleotide sequence ID" value="XM_043144373.1"/>
</dbReference>
<comment type="subunit">
    <text evidence="4">Component of the pre-66S ribosomal particle.</text>
</comment>
<dbReference type="HOGENOM" id="CLU_078857_0_0_1"/>
<reference evidence="10" key="3">
    <citation type="submission" date="2020-03" db="EMBL/GenBank/DDBJ databases">
        <title>A mixture of massive structural variations and highly conserved coding sequences in Ustilaginoidea virens genome.</title>
        <authorList>
            <person name="Zhang K."/>
            <person name="Zhao Z."/>
            <person name="Zhang Z."/>
            <person name="Li Y."/>
            <person name="Hsiang T."/>
            <person name="Sun W."/>
        </authorList>
    </citation>
    <scope>NUCLEOTIDE SEQUENCE</scope>
    <source>
        <strain evidence="10">UV-8b</strain>
    </source>
</reference>
<keyword evidence="11" id="KW-1185">Reference proteome</keyword>
<dbReference type="PANTHER" id="PTHR13243">
    <property type="entry name" value="HSPC111 PROTEIN-RELATED"/>
    <property type="match status" value="1"/>
</dbReference>
<dbReference type="EMBL" id="CP072757">
    <property type="protein sequence ID" value="QUC22635.1"/>
    <property type="molecule type" value="Genomic_DNA"/>
</dbReference>
<sequence>MGRELQKKKRRSNRQPVRQSNRTKKILNPRGNSVIAQNWDKKATLAQNYQRLGLLARLKAPTGGTEKKLGARLGASKDDPFAIASVGRAVVSEAKVERDADGRIVRILGTADAKPNPLGDPLNGPDSGSDSGDEWGGIAEREAREDDGTTDVVKALIEESHNPAPRVARHQSDAEREWLGRLVAKHGSDTGAMARDLKLNPMQQTARDIARRLRKLQGA</sequence>
<evidence type="ECO:0000313" key="11">
    <source>
        <dbReference type="Proteomes" id="UP000027002"/>
    </source>
</evidence>
<feature type="compositionally biased region" description="Basic residues" evidence="8">
    <location>
        <begin position="1"/>
        <end position="13"/>
    </location>
</feature>
<gene>
    <name evidence="10" type="ORF">UV8b_06876</name>
    <name evidence="9" type="ORF">UVI_02011840</name>
</gene>
<dbReference type="Proteomes" id="UP000054053">
    <property type="component" value="Unassembled WGS sequence"/>
</dbReference>
<feature type="region of interest" description="Disordered" evidence="8">
    <location>
        <begin position="111"/>
        <end position="149"/>
    </location>
</feature>
<dbReference type="EMBL" id="BBTG02000004">
    <property type="protein sequence ID" value="GAO16863.1"/>
    <property type="molecule type" value="Genomic_DNA"/>
</dbReference>
<feature type="compositionally biased region" description="Low complexity" evidence="8">
    <location>
        <begin position="119"/>
        <end position="130"/>
    </location>
</feature>
<organism evidence="9 12">
    <name type="scientific">Ustilaginoidea virens</name>
    <name type="common">Rice false smut fungus</name>
    <name type="synonym">Villosiclava virens</name>
    <dbReference type="NCBI Taxonomy" id="1159556"/>
    <lineage>
        <taxon>Eukaryota</taxon>
        <taxon>Fungi</taxon>
        <taxon>Dikarya</taxon>
        <taxon>Ascomycota</taxon>
        <taxon>Pezizomycotina</taxon>
        <taxon>Sordariomycetes</taxon>
        <taxon>Hypocreomycetidae</taxon>
        <taxon>Hypocreales</taxon>
        <taxon>Clavicipitaceae</taxon>
        <taxon>Ustilaginoidea</taxon>
    </lineage>
</organism>
<protein>
    <recommendedName>
        <fullName evidence="5">Nucleolar protein 16</fullName>
    </recommendedName>
</protein>
<dbReference type="KEGG" id="uvi:66067653"/>